<keyword evidence="2" id="KW-0813">Transport</keyword>
<protein>
    <submittedName>
        <fullName evidence="10">Multi-drug efflux transporter</fullName>
    </submittedName>
</protein>
<dbReference type="PROSITE" id="PS50850">
    <property type="entry name" value="MFS"/>
    <property type="match status" value="1"/>
</dbReference>
<feature type="transmembrane region" description="Helical" evidence="8">
    <location>
        <begin position="199"/>
        <end position="220"/>
    </location>
</feature>
<gene>
    <name evidence="10" type="ORF">GCM10011579_023170</name>
</gene>
<dbReference type="SUPFAM" id="SSF103473">
    <property type="entry name" value="MFS general substrate transporter"/>
    <property type="match status" value="1"/>
</dbReference>
<keyword evidence="4 8" id="KW-0812">Transmembrane</keyword>
<dbReference type="Gene3D" id="1.20.1250.20">
    <property type="entry name" value="MFS general substrate transporter like domains"/>
    <property type="match status" value="1"/>
</dbReference>
<evidence type="ECO:0000256" key="2">
    <source>
        <dbReference type="ARBA" id="ARBA00022448"/>
    </source>
</evidence>
<feature type="transmembrane region" description="Helical" evidence="8">
    <location>
        <begin position="165"/>
        <end position="187"/>
    </location>
</feature>
<evidence type="ECO:0000256" key="8">
    <source>
        <dbReference type="SAM" id="Phobius"/>
    </source>
</evidence>
<dbReference type="AlphaFoldDB" id="A0A917XZ72"/>
<name>A0A917XZ72_9ACTN</name>
<organism evidence="10 11">
    <name type="scientific">Streptomyces albiflavescens</name>
    <dbReference type="NCBI Taxonomy" id="1623582"/>
    <lineage>
        <taxon>Bacteria</taxon>
        <taxon>Bacillati</taxon>
        <taxon>Actinomycetota</taxon>
        <taxon>Actinomycetes</taxon>
        <taxon>Kitasatosporales</taxon>
        <taxon>Streptomycetaceae</taxon>
        <taxon>Streptomyces</taxon>
    </lineage>
</organism>
<comment type="caution">
    <text evidence="10">The sequence shown here is derived from an EMBL/GenBank/DDBJ whole genome shotgun (WGS) entry which is preliminary data.</text>
</comment>
<feature type="transmembrane region" description="Helical" evidence="8">
    <location>
        <begin position="68"/>
        <end position="91"/>
    </location>
</feature>
<comment type="subcellular location">
    <subcellularLocation>
        <location evidence="1">Cell membrane</location>
        <topology evidence="1">Multi-pass membrane protein</topology>
    </subcellularLocation>
</comment>
<feature type="transmembrane region" description="Helical" evidence="8">
    <location>
        <begin position="307"/>
        <end position="326"/>
    </location>
</feature>
<evidence type="ECO:0000256" key="6">
    <source>
        <dbReference type="ARBA" id="ARBA00023136"/>
    </source>
</evidence>
<evidence type="ECO:0000256" key="4">
    <source>
        <dbReference type="ARBA" id="ARBA00022692"/>
    </source>
</evidence>
<feature type="transmembrane region" description="Helical" evidence="8">
    <location>
        <begin position="332"/>
        <end position="359"/>
    </location>
</feature>
<keyword evidence="5 8" id="KW-1133">Transmembrane helix</keyword>
<keyword evidence="3" id="KW-1003">Cell membrane</keyword>
<accession>A0A917XZ72</accession>
<feature type="region of interest" description="Disordered" evidence="7">
    <location>
        <begin position="1"/>
        <end position="29"/>
    </location>
</feature>
<dbReference type="InterPro" id="IPR036259">
    <property type="entry name" value="MFS_trans_sf"/>
</dbReference>
<keyword evidence="6 8" id="KW-0472">Membrane</keyword>
<evidence type="ECO:0000256" key="5">
    <source>
        <dbReference type="ARBA" id="ARBA00022989"/>
    </source>
</evidence>
<dbReference type="RefSeq" id="WP_189185831.1">
    <property type="nucleotide sequence ID" value="NZ_BMMM01000003.1"/>
</dbReference>
<dbReference type="PANTHER" id="PTHR23517">
    <property type="entry name" value="RESISTANCE PROTEIN MDTM, PUTATIVE-RELATED-RELATED"/>
    <property type="match status" value="1"/>
</dbReference>
<feature type="transmembrane region" description="Helical" evidence="8">
    <location>
        <begin position="241"/>
        <end position="261"/>
    </location>
</feature>
<dbReference type="InterPro" id="IPR011701">
    <property type="entry name" value="MFS"/>
</dbReference>
<evidence type="ECO:0000256" key="3">
    <source>
        <dbReference type="ARBA" id="ARBA00022475"/>
    </source>
</evidence>
<dbReference type="InterPro" id="IPR050171">
    <property type="entry name" value="MFS_Transporters"/>
</dbReference>
<feature type="domain" description="Major facilitator superfamily (MFS) profile" evidence="9">
    <location>
        <begin position="36"/>
        <end position="420"/>
    </location>
</feature>
<feature type="transmembrane region" description="Helical" evidence="8">
    <location>
        <begin position="103"/>
        <end position="122"/>
    </location>
</feature>
<dbReference type="EMBL" id="BMMM01000003">
    <property type="protein sequence ID" value="GGN59102.1"/>
    <property type="molecule type" value="Genomic_DNA"/>
</dbReference>
<dbReference type="InterPro" id="IPR020846">
    <property type="entry name" value="MFS_dom"/>
</dbReference>
<dbReference type="Pfam" id="PF07690">
    <property type="entry name" value="MFS_1"/>
    <property type="match status" value="1"/>
</dbReference>
<reference evidence="10 11" key="1">
    <citation type="journal article" date="2014" name="Int. J. Syst. Evol. Microbiol.">
        <title>Complete genome sequence of Corynebacterium casei LMG S-19264T (=DSM 44701T), isolated from a smear-ripened cheese.</title>
        <authorList>
            <consortium name="US DOE Joint Genome Institute (JGI-PGF)"/>
            <person name="Walter F."/>
            <person name="Albersmeier A."/>
            <person name="Kalinowski J."/>
            <person name="Ruckert C."/>
        </authorList>
    </citation>
    <scope>NUCLEOTIDE SEQUENCE [LARGE SCALE GENOMIC DNA]</scope>
    <source>
        <strain evidence="10 11">CGMCC 4.7111</strain>
    </source>
</reference>
<sequence length="420" mass="43652">MTALTSTTDRAPGPRARAAGTRGGVPRHHSPARHHVGFWLVAATFTLTMAFSTVPTPLYPLYQRADGFGPFVVTIVFATYAVGVLAALFLAGHLSDWFGRRRVLLPAIALGIASALVFARWSSVPVLLVARLLSGLSVGLLTATATAYLDDLHRQARPDASPVRANVVATGANLGGLGLGPLVSGLLAEHTSAPLHTPYLLFLGLFVVGAVAVVLTPETVERPEPRPRYRPQRISVPDRARPAFFAAAGAALIAFAVFGLFTSLTPVVLRDLHVASPTVTGLAAFLVFGSAALAQILLARLGTRTQLLLGLGLLVVAMAALTAAVRTADLPLFLVGGAVSGAAAGTAFKGSVSTVLSLAVPERRGETLTGLFLAAYLGLSLPVLGLGLAVQTVPVRDAVLVFAFLVAIPAALLARRFARR</sequence>
<evidence type="ECO:0000256" key="7">
    <source>
        <dbReference type="SAM" id="MobiDB-lite"/>
    </source>
</evidence>
<feature type="transmembrane region" description="Helical" evidence="8">
    <location>
        <begin position="36"/>
        <end position="56"/>
    </location>
</feature>
<evidence type="ECO:0000313" key="10">
    <source>
        <dbReference type="EMBL" id="GGN59102.1"/>
    </source>
</evidence>
<proteinExistence type="predicted"/>
<evidence type="ECO:0000256" key="1">
    <source>
        <dbReference type="ARBA" id="ARBA00004651"/>
    </source>
</evidence>
<dbReference type="GO" id="GO:0005886">
    <property type="term" value="C:plasma membrane"/>
    <property type="evidence" value="ECO:0007669"/>
    <property type="project" value="UniProtKB-SubCell"/>
</dbReference>
<evidence type="ECO:0000259" key="9">
    <source>
        <dbReference type="PROSITE" id="PS50850"/>
    </source>
</evidence>
<feature type="transmembrane region" description="Helical" evidence="8">
    <location>
        <begin position="399"/>
        <end position="418"/>
    </location>
</feature>
<dbReference type="GO" id="GO:0022857">
    <property type="term" value="F:transmembrane transporter activity"/>
    <property type="evidence" value="ECO:0007669"/>
    <property type="project" value="InterPro"/>
</dbReference>
<dbReference type="PANTHER" id="PTHR23517:SF13">
    <property type="entry name" value="MAJOR FACILITATOR SUPERFAMILY MFS_1"/>
    <property type="match status" value="1"/>
</dbReference>
<feature type="transmembrane region" description="Helical" evidence="8">
    <location>
        <begin position="371"/>
        <end position="393"/>
    </location>
</feature>
<feature type="transmembrane region" description="Helical" evidence="8">
    <location>
        <begin position="128"/>
        <end position="149"/>
    </location>
</feature>
<feature type="transmembrane region" description="Helical" evidence="8">
    <location>
        <begin position="281"/>
        <end position="300"/>
    </location>
</feature>
<evidence type="ECO:0000313" key="11">
    <source>
        <dbReference type="Proteomes" id="UP000600365"/>
    </source>
</evidence>
<keyword evidence="11" id="KW-1185">Reference proteome</keyword>
<dbReference type="Proteomes" id="UP000600365">
    <property type="component" value="Unassembled WGS sequence"/>
</dbReference>
<feature type="compositionally biased region" description="Low complexity" evidence="7">
    <location>
        <begin position="10"/>
        <end position="20"/>
    </location>
</feature>